<reference evidence="3 4" key="1">
    <citation type="journal article" date="2019" name="Nat. Med.">
        <title>A library of human gut bacterial isolates paired with longitudinal multiomics data enables mechanistic microbiome research.</title>
        <authorList>
            <person name="Poyet M."/>
            <person name="Groussin M."/>
            <person name="Gibbons S.M."/>
            <person name="Avila-Pacheco J."/>
            <person name="Jiang X."/>
            <person name="Kearney S.M."/>
            <person name="Perrotta A.R."/>
            <person name="Berdy B."/>
            <person name="Zhao S."/>
            <person name="Lieberman T.D."/>
            <person name="Swanson P.K."/>
            <person name="Smith M."/>
            <person name="Roesemann S."/>
            <person name="Alexander J.E."/>
            <person name="Rich S.A."/>
            <person name="Livny J."/>
            <person name="Vlamakis H."/>
            <person name="Clish C."/>
            <person name="Bullock K."/>
            <person name="Deik A."/>
            <person name="Scott J."/>
            <person name="Pierce K.A."/>
            <person name="Xavier R.J."/>
            <person name="Alm E.J."/>
        </authorList>
    </citation>
    <scope>NUCLEOTIDE SEQUENCE [LARGE SCALE GENOMIC DNA]</scope>
    <source>
        <strain evidence="3 4">BIOML-A1</strain>
    </source>
</reference>
<feature type="chain" id="PRO_5032834116" description="Toxin A" evidence="2">
    <location>
        <begin position="30"/>
        <end position="687"/>
    </location>
</feature>
<proteinExistence type="predicted"/>
<keyword evidence="1" id="KW-0677">Repeat</keyword>
<keyword evidence="2" id="KW-0732">Signal</keyword>
<dbReference type="AlphaFoldDB" id="A0A844KIQ2"/>
<comment type="caution">
    <text evidence="3">The sequence shown here is derived from an EMBL/GenBank/DDBJ whole genome shotgun (WGS) entry which is preliminary data.</text>
</comment>
<dbReference type="PANTHER" id="PTHR30619">
    <property type="entry name" value="DNA INTERNALIZATION/COMPETENCE PROTEIN COMEC/REC2"/>
    <property type="match status" value="1"/>
</dbReference>
<dbReference type="Proteomes" id="UP000446657">
    <property type="component" value="Unassembled WGS sequence"/>
</dbReference>
<feature type="signal peptide" evidence="2">
    <location>
        <begin position="1"/>
        <end position="29"/>
    </location>
</feature>
<organism evidence="3 4">
    <name type="scientific">Roseburia faecis</name>
    <dbReference type="NCBI Taxonomy" id="301302"/>
    <lineage>
        <taxon>Bacteria</taxon>
        <taxon>Bacillati</taxon>
        <taxon>Bacillota</taxon>
        <taxon>Clostridia</taxon>
        <taxon>Lachnospirales</taxon>
        <taxon>Lachnospiraceae</taxon>
        <taxon>Roseburia</taxon>
    </lineage>
</organism>
<evidence type="ECO:0000313" key="3">
    <source>
        <dbReference type="EMBL" id="MTR80429.1"/>
    </source>
</evidence>
<evidence type="ECO:0000313" key="4">
    <source>
        <dbReference type="Proteomes" id="UP000446657"/>
    </source>
</evidence>
<dbReference type="EMBL" id="WNAL01000002">
    <property type="protein sequence ID" value="MTR80429.1"/>
    <property type="molecule type" value="Genomic_DNA"/>
</dbReference>
<evidence type="ECO:0000256" key="2">
    <source>
        <dbReference type="SAM" id="SignalP"/>
    </source>
</evidence>
<dbReference type="RefSeq" id="WP_155175179.1">
    <property type="nucleotide sequence ID" value="NZ_WNAK01000002.1"/>
</dbReference>
<dbReference type="SUPFAM" id="SSF56281">
    <property type="entry name" value="Metallo-hydrolase/oxidoreductase"/>
    <property type="match status" value="1"/>
</dbReference>
<accession>A0A844KIQ2</accession>
<dbReference type="Gene3D" id="3.60.15.10">
    <property type="entry name" value="Ribonuclease Z/Hydroxyacylglutathione hydrolase-like"/>
    <property type="match status" value="1"/>
</dbReference>
<dbReference type="InterPro" id="IPR018337">
    <property type="entry name" value="Cell_wall/Cho-bd_repeat"/>
</dbReference>
<evidence type="ECO:0000256" key="1">
    <source>
        <dbReference type="ARBA" id="ARBA00022737"/>
    </source>
</evidence>
<dbReference type="Pfam" id="PF01473">
    <property type="entry name" value="Choline_bind_1"/>
    <property type="match status" value="2"/>
</dbReference>
<dbReference type="InterPro" id="IPR036866">
    <property type="entry name" value="RibonucZ/Hydroxyglut_hydro"/>
</dbReference>
<dbReference type="InterPro" id="IPR052159">
    <property type="entry name" value="Competence_DNA_uptake"/>
</dbReference>
<dbReference type="PANTHER" id="PTHR30619:SF1">
    <property type="entry name" value="RECOMBINATION PROTEIN 2"/>
    <property type="match status" value="1"/>
</dbReference>
<dbReference type="Gene3D" id="2.10.270.10">
    <property type="entry name" value="Cholin Binding"/>
    <property type="match status" value="3"/>
</dbReference>
<name>A0A844KIQ2_9FIRM</name>
<sequence>MKRITKYVCLILSAVVTVLLFGTDTKAYAAQNQEMNLYGIYVNSNEKGDSVLLESKGHYLLMDLGMSSHMPAICQELDRLGVTNIDLYLSHLHVDHVGGSRQDWLYGLKYLYDYGIQIDTLYLPDPVVAPESAGYAQKYEALCNFMDQYMGGRNSMVYLQKGTCFRIGDVMANVIGPDLDFVNSIHPSTYNGKVSEGDIGTEYGDRVPNTYYENNCSLITKFTCGDVSYLTTGDMLRDEADSLVKTLGYELHADIYKMAHHGTATGNTSMLLNYVDPIYSFAQNAGNAYIDAKTGEWRFESSCKVTRATSMPYYIASEKKTIIYHVKNGSIELYKGNTIPTAKKLTGWVGVYGADGTNRQKDFYYIDEDGMPLTGIQEIGNRTYFFNEGGRMGYGNYDKFGNYDPWVVYKNGKKRYFMWSETGNLAYMKTGFSKVRGVLYYFNSEGIKLEGDEDFSLRDIGAYTYGVEPDGEIVTDELRNYENQNYYFQSNGRMAQQQFVELDEGTAYFGVYGTQVFDKMVTRGGKTYYLDESGYMAQDCFLEMNGKEYHFDDDGVMACRKFVRRAGKTYYYGKYGTKVTDQFITLAGKEYYLDEQGVLMRNTMFDVGNSTYYVDANGVLATQKKVKYRGHIYYFGKYSTMVRNKKVRIQGAAYYFGPDGQMYTDMKTTIGKKVYQIDSEGKMKIVK</sequence>
<protein>
    <recommendedName>
        <fullName evidence="5">Toxin A</fullName>
    </recommendedName>
</protein>
<dbReference type="SUPFAM" id="SSF69360">
    <property type="entry name" value="Cell wall binding repeat"/>
    <property type="match status" value="2"/>
</dbReference>
<evidence type="ECO:0008006" key="5">
    <source>
        <dbReference type="Google" id="ProtNLM"/>
    </source>
</evidence>
<gene>
    <name evidence="3" type="ORF">GMD30_01640</name>
</gene>